<evidence type="ECO:0000313" key="2">
    <source>
        <dbReference type="Proteomes" id="UP001595526"/>
    </source>
</evidence>
<evidence type="ECO:0000313" key="1">
    <source>
        <dbReference type="EMBL" id="MFC3197608.1"/>
    </source>
</evidence>
<sequence>MAPWSTHTDEKGNVLAVFDDGDLGVYRHKNSTADDISKRHNSASYTSAGGEKMGETWTELGFADFGYYEATGKIRPQAGAKIDFGSNWATEQVGSILDSDPSAGEYAKKAQGGGIWDVKAHSPGGIGYGSMLFGKYASARDAGNFAAGAVAANSYFPELAIDYGFGLYNMSGNNVNRAIGLAGRDVMNTPWGTIGSVLMRAKTGENPLSQAGIDAGKAYMKSLLNSKGGISSYFKMF</sequence>
<dbReference type="Proteomes" id="UP001595526">
    <property type="component" value="Unassembled WGS sequence"/>
</dbReference>
<keyword evidence="2" id="KW-1185">Reference proteome</keyword>
<comment type="caution">
    <text evidence="1">The sequence shown here is derived from an EMBL/GenBank/DDBJ whole genome shotgun (WGS) entry which is preliminary data.</text>
</comment>
<accession>A0ABV7JLB4</accession>
<dbReference type="RefSeq" id="WP_379021462.1">
    <property type="nucleotide sequence ID" value="NZ_JBHRTA010000026.1"/>
</dbReference>
<name>A0ABV7JLB4_9SPHI</name>
<dbReference type="EMBL" id="JBHRTA010000026">
    <property type="protein sequence ID" value="MFC3197608.1"/>
    <property type="molecule type" value="Genomic_DNA"/>
</dbReference>
<reference evidence="2" key="1">
    <citation type="journal article" date="2019" name="Int. J. Syst. Evol. Microbiol.">
        <title>The Global Catalogue of Microorganisms (GCM) 10K type strain sequencing project: providing services to taxonomists for standard genome sequencing and annotation.</title>
        <authorList>
            <consortium name="The Broad Institute Genomics Platform"/>
            <consortium name="The Broad Institute Genome Sequencing Center for Infectious Disease"/>
            <person name="Wu L."/>
            <person name="Ma J."/>
        </authorList>
    </citation>
    <scope>NUCLEOTIDE SEQUENCE [LARGE SCALE GENOMIC DNA]</scope>
    <source>
        <strain evidence="2">KCTC 52416</strain>
    </source>
</reference>
<organism evidence="1 2">
    <name type="scientific">Parapedobacter deserti</name>
    <dbReference type="NCBI Taxonomy" id="1912957"/>
    <lineage>
        <taxon>Bacteria</taxon>
        <taxon>Pseudomonadati</taxon>
        <taxon>Bacteroidota</taxon>
        <taxon>Sphingobacteriia</taxon>
        <taxon>Sphingobacteriales</taxon>
        <taxon>Sphingobacteriaceae</taxon>
        <taxon>Parapedobacter</taxon>
    </lineage>
</organism>
<proteinExistence type="predicted"/>
<evidence type="ECO:0008006" key="3">
    <source>
        <dbReference type="Google" id="ProtNLM"/>
    </source>
</evidence>
<gene>
    <name evidence="1" type="ORF">ACFOET_08290</name>
</gene>
<protein>
    <recommendedName>
        <fullName evidence="3">Bacterial toxin 44 domain-containing protein</fullName>
    </recommendedName>
</protein>